<evidence type="ECO:0000313" key="4">
    <source>
        <dbReference type="Proteomes" id="UP001145021"/>
    </source>
</evidence>
<dbReference type="SUPFAM" id="SSF54928">
    <property type="entry name" value="RNA-binding domain, RBD"/>
    <property type="match status" value="1"/>
</dbReference>
<dbReference type="EMBL" id="JANBOH010000038">
    <property type="protein sequence ID" value="KAJ1647114.1"/>
    <property type="molecule type" value="Genomic_DNA"/>
</dbReference>
<dbReference type="InterPro" id="IPR012677">
    <property type="entry name" value="Nucleotide-bd_a/b_plait_sf"/>
</dbReference>
<accession>A0A9W8CLW3</accession>
<proteinExistence type="predicted"/>
<dbReference type="CDD" id="cd00590">
    <property type="entry name" value="RRM_SF"/>
    <property type="match status" value="1"/>
</dbReference>
<keyword evidence="4" id="KW-1185">Reference proteome</keyword>
<dbReference type="PROSITE" id="PS50102">
    <property type="entry name" value="RRM"/>
    <property type="match status" value="1"/>
</dbReference>
<sequence>MFSVSKQLLRPKYLSLGIRRGFASQCIYVSNLSEGTTAETLRSKFEPFGTIAGVRINRGTRSYKYAHVYFMSGNPPMINGDIQPMVEMNPTLEESRIVKEAIDKSVEAFDETELDGNIIYVKSSATKPIRTNRSQENKQDMVVVREKSYKAGFADGYSRGYSDAVGSKL</sequence>
<evidence type="ECO:0000256" key="1">
    <source>
        <dbReference type="PROSITE-ProRule" id="PRU00176"/>
    </source>
</evidence>
<name>A0A9W8CLW3_9FUNG</name>
<protein>
    <recommendedName>
        <fullName evidence="2">RRM domain-containing protein</fullName>
    </recommendedName>
</protein>
<dbReference type="InterPro" id="IPR035979">
    <property type="entry name" value="RBD_domain_sf"/>
</dbReference>
<dbReference type="InterPro" id="IPR000504">
    <property type="entry name" value="RRM_dom"/>
</dbReference>
<reference evidence="3" key="1">
    <citation type="submission" date="2022-07" db="EMBL/GenBank/DDBJ databases">
        <title>Phylogenomic reconstructions and comparative analyses of Kickxellomycotina fungi.</title>
        <authorList>
            <person name="Reynolds N.K."/>
            <person name="Stajich J.E."/>
            <person name="Barry K."/>
            <person name="Grigoriev I.V."/>
            <person name="Crous P."/>
            <person name="Smith M.E."/>
        </authorList>
    </citation>
    <scope>NUCLEOTIDE SEQUENCE</scope>
    <source>
        <strain evidence="3">NBRC 105413</strain>
    </source>
</reference>
<organism evidence="3 4">
    <name type="scientific">Coemansia asiatica</name>
    <dbReference type="NCBI Taxonomy" id="1052880"/>
    <lineage>
        <taxon>Eukaryota</taxon>
        <taxon>Fungi</taxon>
        <taxon>Fungi incertae sedis</taxon>
        <taxon>Zoopagomycota</taxon>
        <taxon>Kickxellomycotina</taxon>
        <taxon>Kickxellomycetes</taxon>
        <taxon>Kickxellales</taxon>
        <taxon>Kickxellaceae</taxon>
        <taxon>Coemansia</taxon>
    </lineage>
</organism>
<gene>
    <name evidence="3" type="ORF">LPJ64_001445</name>
</gene>
<evidence type="ECO:0000259" key="2">
    <source>
        <dbReference type="PROSITE" id="PS50102"/>
    </source>
</evidence>
<evidence type="ECO:0000313" key="3">
    <source>
        <dbReference type="EMBL" id="KAJ1647114.1"/>
    </source>
</evidence>
<keyword evidence="1" id="KW-0694">RNA-binding</keyword>
<dbReference type="Gene3D" id="3.30.70.330">
    <property type="match status" value="1"/>
</dbReference>
<feature type="domain" description="RRM" evidence="2">
    <location>
        <begin position="25"/>
        <end position="126"/>
    </location>
</feature>
<comment type="caution">
    <text evidence="3">The sequence shown here is derived from an EMBL/GenBank/DDBJ whole genome shotgun (WGS) entry which is preliminary data.</text>
</comment>
<dbReference type="GO" id="GO:0003723">
    <property type="term" value="F:RNA binding"/>
    <property type="evidence" value="ECO:0007669"/>
    <property type="project" value="UniProtKB-UniRule"/>
</dbReference>
<dbReference type="Proteomes" id="UP001145021">
    <property type="component" value="Unassembled WGS sequence"/>
</dbReference>
<dbReference type="AlphaFoldDB" id="A0A9W8CLW3"/>
<dbReference type="Pfam" id="PF00076">
    <property type="entry name" value="RRM_1"/>
    <property type="match status" value="1"/>
</dbReference>